<gene>
    <name evidence="1" type="ORF">BT62DRAFT_1081820</name>
</gene>
<protein>
    <submittedName>
        <fullName evidence="1">Uncharacterized protein</fullName>
    </submittedName>
</protein>
<accession>A0A9P7VDT2</accession>
<reference evidence="1" key="1">
    <citation type="submission" date="2020-11" db="EMBL/GenBank/DDBJ databases">
        <title>Adaptations for nitrogen fixation in a non-lichenized fungal sporocarp promotes dispersal by wood-feeding termites.</title>
        <authorList>
            <consortium name="DOE Joint Genome Institute"/>
            <person name="Koch R.A."/>
            <person name="Yoon G."/>
            <person name="Arayal U."/>
            <person name="Lail K."/>
            <person name="Amirebrahimi M."/>
            <person name="Labutti K."/>
            <person name="Lipzen A."/>
            <person name="Riley R."/>
            <person name="Barry K."/>
            <person name="Henrissat B."/>
            <person name="Grigoriev I.V."/>
            <person name="Herr J.R."/>
            <person name="Aime M.C."/>
        </authorList>
    </citation>
    <scope>NUCLEOTIDE SEQUENCE</scope>
    <source>
        <strain evidence="1">MCA 3950</strain>
    </source>
</reference>
<dbReference type="AlphaFoldDB" id="A0A9P7VDT2"/>
<name>A0A9P7VDT2_9AGAR</name>
<organism evidence="1 2">
    <name type="scientific">Guyanagaster necrorhizus</name>
    <dbReference type="NCBI Taxonomy" id="856835"/>
    <lineage>
        <taxon>Eukaryota</taxon>
        <taxon>Fungi</taxon>
        <taxon>Dikarya</taxon>
        <taxon>Basidiomycota</taxon>
        <taxon>Agaricomycotina</taxon>
        <taxon>Agaricomycetes</taxon>
        <taxon>Agaricomycetidae</taxon>
        <taxon>Agaricales</taxon>
        <taxon>Marasmiineae</taxon>
        <taxon>Physalacriaceae</taxon>
        <taxon>Guyanagaster</taxon>
    </lineage>
</organism>
<dbReference type="GeneID" id="66102013"/>
<comment type="caution">
    <text evidence="1">The sequence shown here is derived from an EMBL/GenBank/DDBJ whole genome shotgun (WGS) entry which is preliminary data.</text>
</comment>
<dbReference type="EMBL" id="MU250659">
    <property type="protein sequence ID" value="KAG7439051.1"/>
    <property type="molecule type" value="Genomic_DNA"/>
</dbReference>
<dbReference type="RefSeq" id="XP_043032555.1">
    <property type="nucleotide sequence ID" value="XM_043179719.1"/>
</dbReference>
<evidence type="ECO:0000313" key="2">
    <source>
        <dbReference type="Proteomes" id="UP000812287"/>
    </source>
</evidence>
<evidence type="ECO:0000313" key="1">
    <source>
        <dbReference type="EMBL" id="KAG7439051.1"/>
    </source>
</evidence>
<proteinExistence type="predicted"/>
<sequence>MSDIQVYKHTDGKIYVGERINRFTTIINGVGFYMLEFSDQETVRCPITACRDAPVGTPLTASPN</sequence>
<dbReference type="Proteomes" id="UP000812287">
    <property type="component" value="Unassembled WGS sequence"/>
</dbReference>
<keyword evidence="2" id="KW-1185">Reference proteome</keyword>